<dbReference type="Proteomes" id="UP000542720">
    <property type="component" value="Unassembled WGS sequence"/>
</dbReference>
<organism evidence="2 3">
    <name type="scientific">Aquipseudomonas ullengensis</name>
    <dbReference type="NCBI Taxonomy" id="2759166"/>
    <lineage>
        <taxon>Bacteria</taxon>
        <taxon>Pseudomonadati</taxon>
        <taxon>Pseudomonadota</taxon>
        <taxon>Gammaproteobacteria</taxon>
        <taxon>Pseudomonadales</taxon>
        <taxon>Pseudomonadaceae</taxon>
        <taxon>Aquipseudomonas</taxon>
    </lineage>
</organism>
<evidence type="ECO:0000259" key="1">
    <source>
        <dbReference type="Pfam" id="PF01796"/>
    </source>
</evidence>
<evidence type="ECO:0000313" key="3">
    <source>
        <dbReference type="Proteomes" id="UP000542720"/>
    </source>
</evidence>
<sequence>MALCPDLEFQGFLKQGRFMLQRSQSSQRHFFYPRVLEPGTGATDLEWVEASGLGTVYAVTVVRPKPPTEPYTVTLVDLDEGPRLMSRVEGLPAEQVSIGLRVKARISADPEQFFVVFDPHSN</sequence>
<comment type="caution">
    <text evidence="2">The sequence shown here is derived from an EMBL/GenBank/DDBJ whole genome shotgun (WGS) entry which is preliminary data.</text>
</comment>
<evidence type="ECO:0000313" key="2">
    <source>
        <dbReference type="EMBL" id="MBB2497357.1"/>
    </source>
</evidence>
<dbReference type="InterPro" id="IPR052513">
    <property type="entry name" value="Thioester_dehydratase-like"/>
</dbReference>
<protein>
    <submittedName>
        <fullName evidence="2">OB-fold domain-containing protein</fullName>
    </submittedName>
</protein>
<reference evidence="2 3" key="1">
    <citation type="submission" date="2020-08" db="EMBL/GenBank/DDBJ databases">
        <authorList>
            <person name="Kim C.M."/>
        </authorList>
    </citation>
    <scope>NUCLEOTIDE SEQUENCE [LARGE SCALE GENOMIC DNA]</scope>
    <source>
        <strain evidence="2 3">UL070</strain>
    </source>
</reference>
<name>A0A7W4QBV2_9GAMM</name>
<dbReference type="InterPro" id="IPR012340">
    <property type="entry name" value="NA-bd_OB-fold"/>
</dbReference>
<accession>A0A7W4QBV2</accession>
<feature type="domain" description="ChsH2 C-terminal OB-fold" evidence="1">
    <location>
        <begin position="47"/>
        <end position="106"/>
    </location>
</feature>
<dbReference type="PANTHER" id="PTHR34075">
    <property type="entry name" value="BLR3430 PROTEIN"/>
    <property type="match status" value="1"/>
</dbReference>
<dbReference type="SUPFAM" id="SSF50249">
    <property type="entry name" value="Nucleic acid-binding proteins"/>
    <property type="match status" value="1"/>
</dbReference>
<keyword evidence="3" id="KW-1185">Reference proteome</keyword>
<dbReference type="InterPro" id="IPR002878">
    <property type="entry name" value="ChsH2_C"/>
</dbReference>
<dbReference type="PANTHER" id="PTHR34075:SF5">
    <property type="entry name" value="BLR3430 PROTEIN"/>
    <property type="match status" value="1"/>
</dbReference>
<dbReference type="EMBL" id="JACJUD010000008">
    <property type="protein sequence ID" value="MBB2497357.1"/>
    <property type="molecule type" value="Genomic_DNA"/>
</dbReference>
<proteinExistence type="predicted"/>
<dbReference type="AlphaFoldDB" id="A0A7W4QBV2"/>
<dbReference type="Pfam" id="PF01796">
    <property type="entry name" value="OB_ChsH2_C"/>
    <property type="match status" value="1"/>
</dbReference>
<gene>
    <name evidence="2" type="ORF">H3H51_20240</name>
</gene>